<dbReference type="InterPro" id="IPR000073">
    <property type="entry name" value="AB_hydrolase_1"/>
</dbReference>
<proteinExistence type="predicted"/>
<dbReference type="GO" id="GO:0080032">
    <property type="term" value="F:methyl jasmonate esterase activity"/>
    <property type="evidence" value="ECO:0007669"/>
    <property type="project" value="TreeGrafter"/>
</dbReference>
<dbReference type="RefSeq" id="WP_147848083.1">
    <property type="nucleotide sequence ID" value="NZ_VDUZ01000018.1"/>
</dbReference>
<evidence type="ECO:0000256" key="1">
    <source>
        <dbReference type="SAM" id="SignalP"/>
    </source>
</evidence>
<dbReference type="OrthoDB" id="9814966at2"/>
<feature type="signal peptide" evidence="1">
    <location>
        <begin position="1"/>
        <end position="25"/>
    </location>
</feature>
<dbReference type="Gene3D" id="3.40.50.1820">
    <property type="entry name" value="alpha/beta hydrolase"/>
    <property type="match status" value="1"/>
</dbReference>
<reference evidence="3 4" key="1">
    <citation type="submission" date="2019-06" db="EMBL/GenBank/DDBJ databases">
        <title>New taxonomy in bacterial strain CC-CFT640, isolated from vineyard.</title>
        <authorList>
            <person name="Lin S.-Y."/>
            <person name="Tsai C.-F."/>
            <person name="Young C.-C."/>
        </authorList>
    </citation>
    <scope>NUCLEOTIDE SEQUENCE [LARGE SCALE GENOMIC DNA]</scope>
    <source>
        <strain evidence="3 4">CC-CFT640</strain>
    </source>
</reference>
<evidence type="ECO:0000259" key="2">
    <source>
        <dbReference type="Pfam" id="PF12697"/>
    </source>
</evidence>
<accession>A0A5C8PLS2</accession>
<dbReference type="GO" id="GO:0080031">
    <property type="term" value="F:methyl salicylate esterase activity"/>
    <property type="evidence" value="ECO:0007669"/>
    <property type="project" value="TreeGrafter"/>
</dbReference>
<keyword evidence="3" id="KW-0378">Hydrolase</keyword>
<dbReference type="SUPFAM" id="SSF53474">
    <property type="entry name" value="alpha/beta-Hydrolases"/>
    <property type="match status" value="1"/>
</dbReference>
<dbReference type="PROSITE" id="PS51318">
    <property type="entry name" value="TAT"/>
    <property type="match status" value="1"/>
</dbReference>
<comment type="caution">
    <text evidence="3">The sequence shown here is derived from an EMBL/GenBank/DDBJ whole genome shotgun (WGS) entry which is preliminary data.</text>
</comment>
<dbReference type="GO" id="GO:0080030">
    <property type="term" value="F:methyl indole-3-acetate esterase activity"/>
    <property type="evidence" value="ECO:0007669"/>
    <property type="project" value="TreeGrafter"/>
</dbReference>
<protein>
    <submittedName>
        <fullName evidence="3">Alpha/beta fold hydrolase</fullName>
    </submittedName>
</protein>
<organism evidence="3 4">
    <name type="scientific">Vineibacter terrae</name>
    <dbReference type="NCBI Taxonomy" id="2586908"/>
    <lineage>
        <taxon>Bacteria</taxon>
        <taxon>Pseudomonadati</taxon>
        <taxon>Pseudomonadota</taxon>
        <taxon>Alphaproteobacteria</taxon>
        <taxon>Hyphomicrobiales</taxon>
        <taxon>Vineibacter</taxon>
    </lineage>
</organism>
<dbReference type="AlphaFoldDB" id="A0A5C8PLS2"/>
<evidence type="ECO:0000313" key="4">
    <source>
        <dbReference type="Proteomes" id="UP000321638"/>
    </source>
</evidence>
<dbReference type="PANTHER" id="PTHR10992">
    <property type="entry name" value="METHYLESTERASE FAMILY MEMBER"/>
    <property type="match status" value="1"/>
</dbReference>
<evidence type="ECO:0000313" key="3">
    <source>
        <dbReference type="EMBL" id="TXL74405.1"/>
    </source>
</evidence>
<name>A0A5C8PLS2_9HYPH</name>
<keyword evidence="4" id="KW-1185">Reference proteome</keyword>
<dbReference type="Proteomes" id="UP000321638">
    <property type="component" value="Unassembled WGS sequence"/>
</dbReference>
<dbReference type="InterPro" id="IPR029058">
    <property type="entry name" value="AB_hydrolase_fold"/>
</dbReference>
<dbReference type="Pfam" id="PF12697">
    <property type="entry name" value="Abhydrolase_6"/>
    <property type="match status" value="1"/>
</dbReference>
<dbReference type="PANTHER" id="PTHR10992:SF872">
    <property type="entry name" value="METHYLESTERASE 11, CHLOROPLASTIC-RELATED"/>
    <property type="match status" value="1"/>
</dbReference>
<dbReference type="GO" id="GO:0009696">
    <property type="term" value="P:salicylic acid metabolic process"/>
    <property type="evidence" value="ECO:0007669"/>
    <property type="project" value="TreeGrafter"/>
</dbReference>
<gene>
    <name evidence="3" type="ORF">FHP25_16670</name>
</gene>
<keyword evidence="1" id="KW-0732">Signal</keyword>
<feature type="chain" id="PRO_5022679470" evidence="1">
    <location>
        <begin position="26"/>
        <end position="253"/>
    </location>
</feature>
<dbReference type="InterPro" id="IPR045889">
    <property type="entry name" value="MES/HNL"/>
</dbReference>
<dbReference type="GO" id="GO:0009694">
    <property type="term" value="P:jasmonic acid metabolic process"/>
    <property type="evidence" value="ECO:0007669"/>
    <property type="project" value="TreeGrafter"/>
</dbReference>
<dbReference type="InterPro" id="IPR006311">
    <property type="entry name" value="TAT_signal"/>
</dbReference>
<feature type="domain" description="AB hydrolase-1" evidence="2">
    <location>
        <begin position="31"/>
        <end position="246"/>
    </location>
</feature>
<dbReference type="EMBL" id="VDUZ01000018">
    <property type="protein sequence ID" value="TXL74405.1"/>
    <property type="molecule type" value="Genomic_DNA"/>
</dbReference>
<sequence length="253" mass="27091">MDRRSFLRTAAGATLAATASTAAHAQEAQSFVLVHGAWHGAWCWQRVVTLLESHGHRVEAPALAGVGERVGELSAQITLDTHIEQIVALLTERGLWNAVLVGHSYAGAVITGVADRMPQRLRRLVFLDAVILENGQSLGFPAGRDPRRPAAIPPPPATAFGIANPADLAWVQQNLTAHPAGTFELPLILQNPVGNGLKCIYVACNRPAMMEHALFRQMAKANLGWQILELATGHDAMVTAPGPLVDLLERVAV</sequence>